<evidence type="ECO:0000256" key="3">
    <source>
        <dbReference type="ARBA" id="ARBA00022989"/>
    </source>
</evidence>
<feature type="transmembrane region" description="Helical" evidence="5">
    <location>
        <begin position="98"/>
        <end position="114"/>
    </location>
</feature>
<keyword evidence="3 5" id="KW-1133">Transmembrane helix</keyword>
<keyword evidence="4 5" id="KW-0472">Membrane</keyword>
<feature type="transmembrane region" description="Helical" evidence="5">
    <location>
        <begin position="38"/>
        <end position="55"/>
    </location>
</feature>
<feature type="transmembrane region" description="Helical" evidence="5">
    <location>
        <begin position="354"/>
        <end position="385"/>
    </location>
</feature>
<dbReference type="InterPro" id="IPR051533">
    <property type="entry name" value="WaaL-like"/>
</dbReference>
<feature type="transmembrane region" description="Helical" evidence="5">
    <location>
        <begin position="163"/>
        <end position="181"/>
    </location>
</feature>
<evidence type="ECO:0000313" key="8">
    <source>
        <dbReference type="Proteomes" id="UP001596997"/>
    </source>
</evidence>
<dbReference type="RefSeq" id="WP_377716143.1">
    <property type="nucleotide sequence ID" value="NZ_JBHTJM010000009.1"/>
</dbReference>
<reference evidence="8" key="1">
    <citation type="journal article" date="2019" name="Int. J. Syst. Evol. Microbiol.">
        <title>The Global Catalogue of Microorganisms (GCM) 10K type strain sequencing project: providing services to taxonomists for standard genome sequencing and annotation.</title>
        <authorList>
            <consortium name="The Broad Institute Genomics Platform"/>
            <consortium name="The Broad Institute Genome Sequencing Center for Infectious Disease"/>
            <person name="Wu L."/>
            <person name="Ma J."/>
        </authorList>
    </citation>
    <scope>NUCLEOTIDE SEQUENCE [LARGE SCALE GENOMIC DNA]</scope>
    <source>
        <strain evidence="8">CCUG 62114</strain>
    </source>
</reference>
<evidence type="ECO:0000313" key="7">
    <source>
        <dbReference type="EMBL" id="MFD0964603.1"/>
    </source>
</evidence>
<protein>
    <submittedName>
        <fullName evidence="7">O-antigen ligase family protein</fullName>
    </submittedName>
</protein>
<dbReference type="Proteomes" id="UP001596997">
    <property type="component" value="Unassembled WGS sequence"/>
</dbReference>
<dbReference type="InterPro" id="IPR007016">
    <property type="entry name" value="O-antigen_ligase-rel_domated"/>
</dbReference>
<feature type="transmembrane region" description="Helical" evidence="5">
    <location>
        <begin position="193"/>
        <end position="215"/>
    </location>
</feature>
<feature type="domain" description="O-antigen ligase-related" evidence="6">
    <location>
        <begin position="193"/>
        <end position="338"/>
    </location>
</feature>
<dbReference type="PANTHER" id="PTHR37422">
    <property type="entry name" value="TEICHURONIC ACID BIOSYNTHESIS PROTEIN TUAE"/>
    <property type="match status" value="1"/>
</dbReference>
<dbReference type="PANTHER" id="PTHR37422:SF17">
    <property type="entry name" value="O-ANTIGEN LIGASE"/>
    <property type="match status" value="1"/>
</dbReference>
<feature type="transmembrane region" description="Helical" evidence="5">
    <location>
        <begin position="126"/>
        <end position="143"/>
    </location>
</feature>
<organism evidence="7 8">
    <name type="scientific">Pseudofulvibacter geojedonensis</name>
    <dbReference type="NCBI Taxonomy" id="1123758"/>
    <lineage>
        <taxon>Bacteria</taxon>
        <taxon>Pseudomonadati</taxon>
        <taxon>Bacteroidota</taxon>
        <taxon>Flavobacteriia</taxon>
        <taxon>Flavobacteriales</taxon>
        <taxon>Flavobacteriaceae</taxon>
        <taxon>Pseudofulvibacter</taxon>
    </lineage>
</organism>
<feature type="transmembrane region" description="Helical" evidence="5">
    <location>
        <begin position="230"/>
        <end position="248"/>
    </location>
</feature>
<evidence type="ECO:0000256" key="4">
    <source>
        <dbReference type="ARBA" id="ARBA00023136"/>
    </source>
</evidence>
<keyword evidence="7" id="KW-0436">Ligase</keyword>
<comment type="subcellular location">
    <subcellularLocation>
        <location evidence="1">Membrane</location>
        <topology evidence="1">Multi-pass membrane protein</topology>
    </subcellularLocation>
</comment>
<dbReference type="GO" id="GO:0016874">
    <property type="term" value="F:ligase activity"/>
    <property type="evidence" value="ECO:0007669"/>
    <property type="project" value="UniProtKB-KW"/>
</dbReference>
<evidence type="ECO:0000256" key="1">
    <source>
        <dbReference type="ARBA" id="ARBA00004141"/>
    </source>
</evidence>
<name>A0ABW3I3Z6_9FLAO</name>
<comment type="caution">
    <text evidence="7">The sequence shown here is derived from an EMBL/GenBank/DDBJ whole genome shotgun (WGS) entry which is preliminary data.</text>
</comment>
<proteinExistence type="predicted"/>
<sequence length="401" mass="46587">MRLLGEIKENHQTYILALLIISGPIKPMFNAFIGTLDVTLFAFSLAAIDIIFQLGQKENRIRINKQVVLYLSVLFFIFLLMFLSFFYSSSEIYAREKFLKFSLTIFCFVYPIFVKEINWKSFVRGVLWIVIPLSFLFIYYRQFFWSDANAANRSFSDKFYDIAGSYMGLGYVISLVGFVFVEKKKWFSLGGLYLVLLAMGSRGPLLFSLLTIFIVKYKIFLNVKFKTKRVLIFLSFLIAGCGIIIAKFDFFKEKIYKYGLDRFISLFSSDRKDASANDRIELMSYAIDQIFSNPKTFIFGNGIGSFGYDYLGKDVKENPHNIFLEAWYELGVLGLFLIAFFLITPFFINKKLALYKAFIFFAFFNCLKSNNLSGLWILVVLYSIYLNNIKMNPKLNEVRVS</sequence>
<gene>
    <name evidence="7" type="ORF">ACFQ1O_11365</name>
</gene>
<dbReference type="EMBL" id="JBHTJM010000009">
    <property type="protein sequence ID" value="MFD0964603.1"/>
    <property type="molecule type" value="Genomic_DNA"/>
</dbReference>
<evidence type="ECO:0000256" key="2">
    <source>
        <dbReference type="ARBA" id="ARBA00022692"/>
    </source>
</evidence>
<dbReference type="Pfam" id="PF04932">
    <property type="entry name" value="Wzy_C"/>
    <property type="match status" value="1"/>
</dbReference>
<evidence type="ECO:0000259" key="6">
    <source>
        <dbReference type="Pfam" id="PF04932"/>
    </source>
</evidence>
<feature type="transmembrane region" description="Helical" evidence="5">
    <location>
        <begin position="67"/>
        <end position="86"/>
    </location>
</feature>
<accession>A0ABW3I3Z6</accession>
<keyword evidence="2 5" id="KW-0812">Transmembrane</keyword>
<keyword evidence="8" id="KW-1185">Reference proteome</keyword>
<evidence type="ECO:0000256" key="5">
    <source>
        <dbReference type="SAM" id="Phobius"/>
    </source>
</evidence>
<feature type="transmembrane region" description="Helical" evidence="5">
    <location>
        <begin position="326"/>
        <end position="348"/>
    </location>
</feature>